<feature type="compositionally biased region" description="Polar residues" evidence="2">
    <location>
        <begin position="32"/>
        <end position="53"/>
    </location>
</feature>
<reference evidence="3" key="1">
    <citation type="submission" date="2020-05" db="EMBL/GenBank/DDBJ databases">
        <title>Phylogenomic resolution of chytrid fungi.</title>
        <authorList>
            <person name="Stajich J.E."/>
            <person name="Amses K."/>
            <person name="Simmons R."/>
            <person name="Seto K."/>
            <person name="Myers J."/>
            <person name="Bonds A."/>
            <person name="Quandt C.A."/>
            <person name="Barry K."/>
            <person name="Liu P."/>
            <person name="Grigoriev I."/>
            <person name="Longcore J.E."/>
            <person name="James T.Y."/>
        </authorList>
    </citation>
    <scope>NUCLEOTIDE SEQUENCE</scope>
    <source>
        <strain evidence="3">JEL0513</strain>
    </source>
</reference>
<evidence type="ECO:0000313" key="4">
    <source>
        <dbReference type="Proteomes" id="UP001211907"/>
    </source>
</evidence>
<accession>A0AAD5SWD6</accession>
<dbReference type="GO" id="GO:0006412">
    <property type="term" value="P:translation"/>
    <property type="evidence" value="ECO:0007669"/>
    <property type="project" value="InterPro"/>
</dbReference>
<dbReference type="InterPro" id="IPR001865">
    <property type="entry name" value="Ribosomal_uS2"/>
</dbReference>
<dbReference type="EMBL" id="JADGJH010001459">
    <property type="protein sequence ID" value="KAJ3113313.1"/>
    <property type="molecule type" value="Genomic_DNA"/>
</dbReference>
<dbReference type="InterPro" id="IPR005706">
    <property type="entry name" value="Ribosomal_uS2_bac/mit/plastid"/>
</dbReference>
<dbReference type="GO" id="GO:0003735">
    <property type="term" value="F:structural constituent of ribosome"/>
    <property type="evidence" value="ECO:0007669"/>
    <property type="project" value="InterPro"/>
</dbReference>
<dbReference type="PANTHER" id="PTHR12534:SF0">
    <property type="entry name" value="SMALL RIBOSOMAL SUBUNIT PROTEIN US2M"/>
    <property type="match status" value="1"/>
</dbReference>
<keyword evidence="3" id="KW-0687">Ribonucleoprotein</keyword>
<dbReference type="AlphaFoldDB" id="A0AAD5SWD6"/>
<organism evidence="3 4">
    <name type="scientific">Physocladia obscura</name>
    <dbReference type="NCBI Taxonomy" id="109957"/>
    <lineage>
        <taxon>Eukaryota</taxon>
        <taxon>Fungi</taxon>
        <taxon>Fungi incertae sedis</taxon>
        <taxon>Chytridiomycota</taxon>
        <taxon>Chytridiomycota incertae sedis</taxon>
        <taxon>Chytridiomycetes</taxon>
        <taxon>Chytridiales</taxon>
        <taxon>Chytriomycetaceae</taxon>
        <taxon>Physocladia</taxon>
    </lineage>
</organism>
<evidence type="ECO:0000313" key="3">
    <source>
        <dbReference type="EMBL" id="KAJ3113313.1"/>
    </source>
</evidence>
<dbReference type="Pfam" id="PF00318">
    <property type="entry name" value="Ribosomal_S2"/>
    <property type="match status" value="1"/>
</dbReference>
<dbReference type="HAMAP" id="MF_00291_B">
    <property type="entry name" value="Ribosomal_uS2_B"/>
    <property type="match status" value="1"/>
</dbReference>
<evidence type="ECO:0000256" key="1">
    <source>
        <dbReference type="ARBA" id="ARBA00006242"/>
    </source>
</evidence>
<feature type="region of interest" description="Disordered" evidence="2">
    <location>
        <begin position="188"/>
        <end position="212"/>
    </location>
</feature>
<dbReference type="GO" id="GO:0005763">
    <property type="term" value="C:mitochondrial small ribosomal subunit"/>
    <property type="evidence" value="ECO:0007669"/>
    <property type="project" value="TreeGrafter"/>
</dbReference>
<name>A0AAD5SWD6_9FUNG</name>
<feature type="region of interest" description="Disordered" evidence="2">
    <location>
        <begin position="29"/>
        <end position="60"/>
    </location>
</feature>
<dbReference type="InterPro" id="IPR023591">
    <property type="entry name" value="Ribosomal_uS2_flav_dom_sf"/>
</dbReference>
<dbReference type="Proteomes" id="UP001211907">
    <property type="component" value="Unassembled WGS sequence"/>
</dbReference>
<comment type="similarity">
    <text evidence="1">Belongs to the universal ribosomal protein uS2 family.</text>
</comment>
<feature type="compositionally biased region" description="Basic and acidic residues" evidence="2">
    <location>
        <begin position="193"/>
        <end position="203"/>
    </location>
</feature>
<comment type="caution">
    <text evidence="3">The sequence shown here is derived from an EMBL/GenBank/DDBJ whole genome shotgun (WGS) entry which is preliminary data.</text>
</comment>
<evidence type="ECO:0000256" key="2">
    <source>
        <dbReference type="SAM" id="MobiDB-lite"/>
    </source>
</evidence>
<keyword evidence="4" id="KW-1185">Reference proteome</keyword>
<dbReference type="PRINTS" id="PR00395">
    <property type="entry name" value="RIBOSOMALS2"/>
</dbReference>
<gene>
    <name evidence="3" type="primary">MRP4</name>
    <name evidence="3" type="ORF">HK100_002026</name>
</gene>
<protein>
    <submittedName>
        <fullName evidence="3">37S ribosomal protein, mitochondrial</fullName>
    </submittedName>
</protein>
<dbReference type="PANTHER" id="PTHR12534">
    <property type="entry name" value="30S RIBOSOMAL PROTEIN S2 PROKARYOTIC AND ORGANELLAR"/>
    <property type="match status" value="1"/>
</dbReference>
<keyword evidence="3" id="KW-0689">Ribosomal protein</keyword>
<dbReference type="CDD" id="cd01425">
    <property type="entry name" value="RPS2"/>
    <property type="match status" value="1"/>
</dbReference>
<dbReference type="SUPFAM" id="SSF52313">
    <property type="entry name" value="Ribosomal protein S2"/>
    <property type="match status" value="1"/>
</dbReference>
<proteinExistence type="inferred from homology"/>
<dbReference type="Gene3D" id="3.40.50.10490">
    <property type="entry name" value="Glucose-6-phosphate isomerase like protein, domain 1"/>
    <property type="match status" value="1"/>
</dbReference>
<sequence>MATRPQLSLLPRQLQMTMLTGRARLQRLMPPQSRSGLQAEATGSSGSTEASEQQSRDSVAHSTLQMLSVRGLLAAGAHLGHAASEQHVRMTGHVFGTRGGISIINLDHTLAALRRAAGVARGVAAGGGTVLFVATRPALHRLAVDAALACPAPRGAFVTKWIGGSLTNRARVLRRSLAIPHSPHIVVSAPDSAARDSPPRSRDPGQAPPASTAVRDALPALIVILDLKNNLHAVREAHALAIPVIAICDSDCDPALVQYPIPANDDSISSVGLIASLIAAAVREASVF</sequence>